<proteinExistence type="predicted"/>
<gene>
    <name evidence="2" type="ORF">DERF_006052</name>
</gene>
<evidence type="ECO:0000256" key="1">
    <source>
        <dbReference type="SAM" id="MobiDB-lite"/>
    </source>
</evidence>
<accession>A0A922I860</accession>
<reference evidence="2" key="1">
    <citation type="submission" date="2013-05" db="EMBL/GenBank/DDBJ databases">
        <authorList>
            <person name="Yim A.K.Y."/>
            <person name="Chan T.F."/>
            <person name="Ji K.M."/>
            <person name="Liu X.Y."/>
            <person name="Zhou J.W."/>
            <person name="Li R.Q."/>
            <person name="Yang K.Y."/>
            <person name="Li J."/>
            <person name="Li M."/>
            <person name="Law P.T.W."/>
            <person name="Wu Y.L."/>
            <person name="Cai Z.L."/>
            <person name="Qin H."/>
            <person name="Bao Y."/>
            <person name="Leung R.K.K."/>
            <person name="Ng P.K.S."/>
            <person name="Zou J."/>
            <person name="Zhong X.J."/>
            <person name="Ran P.X."/>
            <person name="Zhong N.S."/>
            <person name="Liu Z.G."/>
            <person name="Tsui S.K.W."/>
        </authorList>
    </citation>
    <scope>NUCLEOTIDE SEQUENCE</scope>
    <source>
        <strain evidence="2">Derf</strain>
        <tissue evidence="2">Whole organism</tissue>
    </source>
</reference>
<feature type="compositionally biased region" description="Basic and acidic residues" evidence="1">
    <location>
        <begin position="242"/>
        <end position="254"/>
    </location>
</feature>
<dbReference type="Proteomes" id="UP000790347">
    <property type="component" value="Unassembled WGS sequence"/>
</dbReference>
<comment type="caution">
    <text evidence="2">The sequence shown here is derived from an EMBL/GenBank/DDBJ whole genome shotgun (WGS) entry which is preliminary data.</text>
</comment>
<feature type="compositionally biased region" description="Low complexity" evidence="1">
    <location>
        <begin position="633"/>
        <end position="667"/>
    </location>
</feature>
<keyword evidence="3" id="KW-1185">Reference proteome</keyword>
<dbReference type="EMBL" id="ASGP02000002">
    <property type="protein sequence ID" value="KAH9522486.1"/>
    <property type="molecule type" value="Genomic_DNA"/>
</dbReference>
<sequence>MSEPLEMSQARNVYTREREHFRRELLNTLRQYESRPISFEIKQHLRMRAMDLKPECLERYRRDTEKIACNQLPIIGNSLRIRSMCSSELPHTSRNRSSTFRTARMIRDDEDDDDGILDFRSSYTSSLRQALPRNKLTYESTRRATTNSHVLSFERQLIDEMDKMIDSIDHLRENNRQEWLRPLKTDRQRQYFNSLYDDVGYSLPLYNRSDLLMATTNDNQSWHIMASSSGSMIPGRSALKKRPADPKAGRYERSRARDAYKRQLNIFKAKFEASLREYDRLDFDAKQEIRIRAKRQREVCLNDYRQGLQGLARSSFRRTYKDVFLGERETAMESYDPNVLEYELRLTSEMDTIIDNIRLLSADKSNLSKMDWFSNLARAKFSYEYELQNEIDPEALRVPEEEPTTSCVDENSEYVSQPDYDAIIASEIDPEVASTVGSSGYVYRPFKHRNRHNLYSANVDEPDQPEYRYDWQRLYDSKPGRRTIPDYDTESVTDRYDYEPFQPFCDEPMGLRRNRYPDVSLDPEWQSQSSVYAYHRPQQPTPRFTPNRFDTNIDSICPTYGYGDDDDRETITSRSNGMIAGIDYEYKPIIPSYLRNGNRSKATGSSRFNYDQQFNYDDDNDEPSTTSSWQPEQNNRLLSSQRNRQSLSMEPQFSPTSSVSSSAQPSRSHVRFDDDDNQPIKYDDDQ</sequence>
<name>A0A922I860_DERFA</name>
<organism evidence="2 3">
    <name type="scientific">Dermatophagoides farinae</name>
    <name type="common">American house dust mite</name>
    <dbReference type="NCBI Taxonomy" id="6954"/>
    <lineage>
        <taxon>Eukaryota</taxon>
        <taxon>Metazoa</taxon>
        <taxon>Ecdysozoa</taxon>
        <taxon>Arthropoda</taxon>
        <taxon>Chelicerata</taxon>
        <taxon>Arachnida</taxon>
        <taxon>Acari</taxon>
        <taxon>Acariformes</taxon>
        <taxon>Sarcoptiformes</taxon>
        <taxon>Astigmata</taxon>
        <taxon>Psoroptidia</taxon>
        <taxon>Analgoidea</taxon>
        <taxon>Pyroglyphidae</taxon>
        <taxon>Dermatophagoidinae</taxon>
        <taxon>Dermatophagoides</taxon>
    </lineage>
</organism>
<evidence type="ECO:0000313" key="3">
    <source>
        <dbReference type="Proteomes" id="UP000790347"/>
    </source>
</evidence>
<feature type="compositionally biased region" description="Polar residues" evidence="1">
    <location>
        <begin position="623"/>
        <end position="632"/>
    </location>
</feature>
<feature type="region of interest" description="Disordered" evidence="1">
    <location>
        <begin position="604"/>
        <end position="686"/>
    </location>
</feature>
<protein>
    <submittedName>
        <fullName evidence="2">Uncharacterized protein</fullName>
    </submittedName>
</protein>
<dbReference type="AlphaFoldDB" id="A0A922I860"/>
<reference evidence="2" key="2">
    <citation type="journal article" date="2022" name="Res Sq">
        <title>Comparative Genomics Reveals Insights into the Divergent Evolution of Astigmatic Mites and Household Pest Adaptations.</title>
        <authorList>
            <person name="Xiong Q."/>
            <person name="Wan A.T.-Y."/>
            <person name="Liu X.-Y."/>
            <person name="Fung C.S.-H."/>
            <person name="Xiao X."/>
            <person name="Malainual N."/>
            <person name="Hou J."/>
            <person name="Wang L."/>
            <person name="Wang M."/>
            <person name="Yang K."/>
            <person name="Cui Y."/>
            <person name="Leung E."/>
            <person name="Nong W."/>
            <person name="Shin S.-K."/>
            <person name="Au S."/>
            <person name="Jeong K.Y."/>
            <person name="Chew F.T."/>
            <person name="Hui J."/>
            <person name="Leung T.F."/>
            <person name="Tungtrongchitr A."/>
            <person name="Zhong N."/>
            <person name="Liu Z."/>
            <person name="Tsui S."/>
        </authorList>
    </citation>
    <scope>NUCLEOTIDE SEQUENCE</scope>
    <source>
        <strain evidence="2">Derf</strain>
        <tissue evidence="2">Whole organism</tissue>
    </source>
</reference>
<feature type="region of interest" description="Disordered" evidence="1">
    <location>
        <begin position="233"/>
        <end position="254"/>
    </location>
</feature>
<evidence type="ECO:0000313" key="2">
    <source>
        <dbReference type="EMBL" id="KAH9522486.1"/>
    </source>
</evidence>